<organism evidence="2 3">
    <name type="scientific">Handroanthus impetiginosus</name>
    <dbReference type="NCBI Taxonomy" id="429701"/>
    <lineage>
        <taxon>Eukaryota</taxon>
        <taxon>Viridiplantae</taxon>
        <taxon>Streptophyta</taxon>
        <taxon>Embryophyta</taxon>
        <taxon>Tracheophyta</taxon>
        <taxon>Spermatophyta</taxon>
        <taxon>Magnoliopsida</taxon>
        <taxon>eudicotyledons</taxon>
        <taxon>Gunneridae</taxon>
        <taxon>Pentapetalae</taxon>
        <taxon>asterids</taxon>
        <taxon>lamiids</taxon>
        <taxon>Lamiales</taxon>
        <taxon>Bignoniaceae</taxon>
        <taxon>Crescentiina</taxon>
        <taxon>Tabebuia alliance</taxon>
        <taxon>Handroanthus</taxon>
    </lineage>
</organism>
<comment type="caution">
    <text evidence="2">The sequence shown here is derived from an EMBL/GenBank/DDBJ whole genome shotgun (WGS) entry which is preliminary data.</text>
</comment>
<dbReference type="Proteomes" id="UP000231279">
    <property type="component" value="Unassembled WGS sequence"/>
</dbReference>
<gene>
    <name evidence="2" type="ORF">CDL12_23881</name>
</gene>
<dbReference type="AlphaFoldDB" id="A0A2G9GE78"/>
<accession>A0A2G9GE78</accession>
<dbReference type="PANTHER" id="PTHR33915">
    <property type="entry name" value="OSJNBA0033G05.11 PROTEIN"/>
    <property type="match status" value="1"/>
</dbReference>
<evidence type="ECO:0000313" key="3">
    <source>
        <dbReference type="Proteomes" id="UP000231279"/>
    </source>
</evidence>
<keyword evidence="3" id="KW-1185">Reference proteome</keyword>
<protein>
    <submittedName>
        <fullName evidence="2">Uncharacterized protein</fullName>
    </submittedName>
</protein>
<sequence>MILDNYTQKIHPILWLILAIKQTKNYLTNHIQTLVHRENQPLSLVPKRSHSLRWKVAMSQRNKRLRAPSAKPEWPVQRDGSPGLKSGPRTLMLTNGSPLADSQSSGSTSSWLESEVNAESSHITRANPWSSGFASTMVHSLDGEYWLSSTEDIKWDSMFQNLKPT</sequence>
<dbReference type="OrthoDB" id="1887912at2759"/>
<name>A0A2G9GE78_9LAMI</name>
<evidence type="ECO:0000313" key="2">
    <source>
        <dbReference type="EMBL" id="PIN03593.1"/>
    </source>
</evidence>
<evidence type="ECO:0000256" key="1">
    <source>
        <dbReference type="SAM" id="MobiDB-lite"/>
    </source>
</evidence>
<feature type="compositionally biased region" description="Polar residues" evidence="1">
    <location>
        <begin position="92"/>
        <end position="101"/>
    </location>
</feature>
<feature type="compositionally biased region" description="Low complexity" evidence="1">
    <location>
        <begin position="102"/>
        <end position="113"/>
    </location>
</feature>
<feature type="region of interest" description="Disordered" evidence="1">
    <location>
        <begin position="62"/>
        <end position="113"/>
    </location>
</feature>
<proteinExistence type="predicted"/>
<dbReference type="EMBL" id="NKXS01005462">
    <property type="protein sequence ID" value="PIN03593.1"/>
    <property type="molecule type" value="Genomic_DNA"/>
</dbReference>
<reference evidence="3" key="1">
    <citation type="journal article" date="2018" name="Gigascience">
        <title>Genome assembly of the Pink Ipe (Handroanthus impetiginosus, Bignoniaceae), a highly valued, ecologically keystone Neotropical timber forest tree.</title>
        <authorList>
            <person name="Silva-Junior O.B."/>
            <person name="Grattapaglia D."/>
            <person name="Novaes E."/>
            <person name="Collevatti R.G."/>
        </authorList>
    </citation>
    <scope>NUCLEOTIDE SEQUENCE [LARGE SCALE GENOMIC DNA]</scope>
    <source>
        <strain evidence="3">cv. UFG-1</strain>
    </source>
</reference>
<dbReference type="PANTHER" id="PTHR33915:SF1">
    <property type="entry name" value="OS04G0644100 PROTEIN"/>
    <property type="match status" value="1"/>
</dbReference>